<keyword evidence="1" id="KW-0808">Transferase</keyword>
<protein>
    <submittedName>
        <fullName evidence="1">SAM-dependent methyltransferase</fullName>
    </submittedName>
</protein>
<reference evidence="2" key="1">
    <citation type="journal article" date="2019" name="Int. J. Syst. Evol. Microbiol.">
        <title>The Global Catalogue of Microorganisms (GCM) 10K type strain sequencing project: providing services to taxonomists for standard genome sequencing and annotation.</title>
        <authorList>
            <consortium name="The Broad Institute Genomics Platform"/>
            <consortium name="The Broad Institute Genome Sequencing Center for Infectious Disease"/>
            <person name="Wu L."/>
            <person name="Ma J."/>
        </authorList>
    </citation>
    <scope>NUCLEOTIDE SEQUENCE [LARGE SCALE GENOMIC DNA]</scope>
    <source>
        <strain evidence="2">JCM 3106</strain>
    </source>
</reference>
<keyword evidence="1" id="KW-0489">Methyltransferase</keyword>
<dbReference type="InterPro" id="IPR029063">
    <property type="entry name" value="SAM-dependent_MTases_sf"/>
</dbReference>
<dbReference type="SUPFAM" id="SSF53335">
    <property type="entry name" value="S-adenosyl-L-methionine-dependent methyltransferases"/>
    <property type="match status" value="1"/>
</dbReference>
<name>A0ABP6LGK9_9ACTN</name>
<dbReference type="Pfam" id="PF04672">
    <property type="entry name" value="Methyltransf_19"/>
    <property type="match status" value="1"/>
</dbReference>
<proteinExistence type="predicted"/>
<keyword evidence="2" id="KW-1185">Reference proteome</keyword>
<dbReference type="RefSeq" id="WP_344907565.1">
    <property type="nucleotide sequence ID" value="NZ_BAAAWD010000031.1"/>
</dbReference>
<dbReference type="EMBL" id="BAAAWD010000031">
    <property type="protein sequence ID" value="GAA3040735.1"/>
    <property type="molecule type" value="Genomic_DNA"/>
</dbReference>
<sequence length="273" mass="30074">MSDAVRRPGPAALNTSVPNAARMADYFLGGKDNFAADREAAERVLAVAPEIRTMAQEAHAFLGRVVRYLVEQDMRQFVVLGSGLPTRRNVHQVAQEIAPETRVAYVATDPVVLSHARAMLATDARTTVVEGDVLHPRELLTDPGLRSLIDLEEPVAVLILSALQFIPDEDDPHKNVAVLREAVPVGSHFAIGHVVFDTRPEAAGPLVDIYRQVLGRHEDASRTSDQVLRFFDGLELVEPGLVYIRHWRPDNPLTTQGRDRTWSMGGIGRKTEG</sequence>
<dbReference type="Gene3D" id="3.40.50.150">
    <property type="entry name" value="Vaccinia Virus protein VP39"/>
    <property type="match status" value="1"/>
</dbReference>
<accession>A0ABP6LGK9</accession>
<evidence type="ECO:0000313" key="1">
    <source>
        <dbReference type="EMBL" id="GAA3040735.1"/>
    </source>
</evidence>
<dbReference type="Proteomes" id="UP001499930">
    <property type="component" value="Unassembled WGS sequence"/>
</dbReference>
<comment type="caution">
    <text evidence="1">The sequence shown here is derived from an EMBL/GenBank/DDBJ whole genome shotgun (WGS) entry which is preliminary data.</text>
</comment>
<dbReference type="GO" id="GO:0008168">
    <property type="term" value="F:methyltransferase activity"/>
    <property type="evidence" value="ECO:0007669"/>
    <property type="project" value="UniProtKB-KW"/>
</dbReference>
<dbReference type="PIRSF" id="PIRSF017393">
    <property type="entry name" value="MTase_SAV2177"/>
    <property type="match status" value="1"/>
</dbReference>
<organism evidence="1 2">
    <name type="scientific">Streptosporangium longisporum</name>
    <dbReference type="NCBI Taxonomy" id="46187"/>
    <lineage>
        <taxon>Bacteria</taxon>
        <taxon>Bacillati</taxon>
        <taxon>Actinomycetota</taxon>
        <taxon>Actinomycetes</taxon>
        <taxon>Streptosporangiales</taxon>
        <taxon>Streptosporangiaceae</taxon>
        <taxon>Streptosporangium</taxon>
    </lineage>
</organism>
<dbReference type="InterPro" id="IPR006764">
    <property type="entry name" value="SAM_dep_MeTrfase_SAV2177_type"/>
</dbReference>
<dbReference type="GO" id="GO:0032259">
    <property type="term" value="P:methylation"/>
    <property type="evidence" value="ECO:0007669"/>
    <property type="project" value="UniProtKB-KW"/>
</dbReference>
<evidence type="ECO:0000313" key="2">
    <source>
        <dbReference type="Proteomes" id="UP001499930"/>
    </source>
</evidence>
<gene>
    <name evidence="1" type="ORF">GCM10017559_81650</name>
</gene>